<accession>A0A6C0CKP4</accession>
<organism evidence="1">
    <name type="scientific">viral metagenome</name>
    <dbReference type="NCBI Taxonomy" id="1070528"/>
    <lineage>
        <taxon>unclassified sequences</taxon>
        <taxon>metagenomes</taxon>
        <taxon>organismal metagenomes</taxon>
    </lineage>
</organism>
<reference evidence="1" key="1">
    <citation type="journal article" date="2020" name="Nature">
        <title>Giant virus diversity and host interactions through global metagenomics.</title>
        <authorList>
            <person name="Schulz F."/>
            <person name="Roux S."/>
            <person name="Paez-Espino D."/>
            <person name="Jungbluth S."/>
            <person name="Walsh D.A."/>
            <person name="Denef V.J."/>
            <person name="McMahon K.D."/>
            <person name="Konstantinidis K.T."/>
            <person name="Eloe-Fadrosh E.A."/>
            <person name="Kyrpides N.C."/>
            <person name="Woyke T."/>
        </authorList>
    </citation>
    <scope>NUCLEOTIDE SEQUENCE</scope>
    <source>
        <strain evidence="1">GVMAG-M-3300021185-45</strain>
    </source>
</reference>
<protein>
    <submittedName>
        <fullName evidence="1">Uncharacterized protein</fullName>
    </submittedName>
</protein>
<sequence length="1305" mass="142939">MSGTNYLDNNNQTSLLFKRFQNKVQAGINTGSGSTDYSNETTKALKNVFNSSIFAEDVPLNLPQEYWISSLDICGSIQSTIWDNSGNQTIGSFEIPNTPLTFYKDVFLEPCQGTNNAWYLLSGGLSTDFNVIKNMIPYNYQPVDDSTYTPLVKYWNGSSWQSQGQNNYDPTGLNWLIDYESGVLEFYQTDSVLNTTFNIDYSSPADSSQNRPRISCICYTGPMGITGSGSGGSGLIKVGDISNDIVGNTLDVSAIYFDTGGFDVSLNPTEKTAIITNKGGSGSGGGGIADLSYNFFDIPLAPFDGSGTLNTAVGSGTIELEWKNPYSTQSALPFGTFTSYKNGQPSQSDDVQIRALPFHQHLHIEYMEFDNAGIPVGDLSNNADWTDISINNSGINQHVLPNTLVKFNLNASATSSSVDPSVSLINTNGPPSFAPFDLGLFTGLTLGKGYQFRIYLDNSGINLAQNNGKDKLYGQDVSWNYMYIPDISLQFLNYISLGSYGPAEAPTDVGFGLFSWNSPEDLTLLLSTTNNADASLNTPFPIAPTLSLRYKFGIDISGSISPNSIQDPSSIYFNVVSPNSYPFSITDLSSVFGTENNTLFQFSDLANDISVCPQFIYDTSGFYGVNNEFSSTLVYSDASASFEVPIPTRNESTISPIYDSDLSSGALPTPSVNNKQNITWDFPVHAITSLSSQATTKHDYDVYFLENNSSFDLSFNDKSTPIKLASNNVPHYLLGTDSSGFLLSYFDLSYSPSTQNDISGTTGETKGYLQNTFIDVSNDFFNMDISAVEAGKTPIFQYQGYYTGLDLYDFKVKNIKLDNYQDICNNVINTDEYDPYTLKLMQYYNDNSANISSPNWINSGNSKDYQLYVGKRPDNDIISSIPTYNSPSPTLNNKLMGLRRPNPGSSIPFDISYSLSDIDPNWVEPNSLNILSGIANNNLNYTASSPPVQCDLEVEPYPNNNLVTINVIPTLEIPSSLFTTQKKYSRGDTNIHQFEFSGEYASNVTFGTAPQALVPIPIPILFGGKTNLLGGKKLWWDYTWGGTGNSPTLLPSGFFSSTPSSPIIFIKANGYNGWSGDTSYNHAISITDKQLMWANSKFVGVNDMTSINDYPYFDFSIFYNPNGELLDYSIYNTIGLSGESFSQTYTSSPAQNNFWNQSQGTSTTVNRVLKYITFNIDCPYRDDFQGYISGASQDFIYQLTLNNGGIDHDPNVISTSDGYWVFHNEKNTTGSTFGPFDGQKLWTTSTGTTAGSGSYVKNTGTANDGYKIAFPSQTSGTQSILQISIGLPSDLLHSISSVNITFKAV</sequence>
<proteinExistence type="predicted"/>
<dbReference type="EMBL" id="MN739423">
    <property type="protein sequence ID" value="QHT04045.1"/>
    <property type="molecule type" value="Genomic_DNA"/>
</dbReference>
<name>A0A6C0CKP4_9ZZZZ</name>
<evidence type="ECO:0000313" key="1">
    <source>
        <dbReference type="EMBL" id="QHT04045.1"/>
    </source>
</evidence>